<evidence type="ECO:0000313" key="1">
    <source>
        <dbReference type="EMBL" id="CAJ1978646.1"/>
    </source>
</evidence>
<accession>A0AA87B8F0</accession>
<sequence length="89" mass="9725">MGLDQYTNARLLVDELGVGIRGAEGERVPEAWELGKRIAKGLGTTKERVRAEELRDAALRAVGNGGSSHRELDAMVKLLNEVHLEKTTT</sequence>
<dbReference type="AlphaFoldDB" id="A0AA87B8F0"/>
<evidence type="ECO:0000313" key="2">
    <source>
        <dbReference type="Proteomes" id="UP001189624"/>
    </source>
</evidence>
<dbReference type="Proteomes" id="UP001189624">
    <property type="component" value="Chromosome 11"/>
</dbReference>
<dbReference type="EMBL" id="OY731408">
    <property type="protein sequence ID" value="CAJ1978646.1"/>
    <property type="molecule type" value="Genomic_DNA"/>
</dbReference>
<organism evidence="1 2">
    <name type="scientific">Sphenostylis stenocarpa</name>
    <dbReference type="NCBI Taxonomy" id="92480"/>
    <lineage>
        <taxon>Eukaryota</taxon>
        <taxon>Viridiplantae</taxon>
        <taxon>Streptophyta</taxon>
        <taxon>Embryophyta</taxon>
        <taxon>Tracheophyta</taxon>
        <taxon>Spermatophyta</taxon>
        <taxon>Magnoliopsida</taxon>
        <taxon>eudicotyledons</taxon>
        <taxon>Gunneridae</taxon>
        <taxon>Pentapetalae</taxon>
        <taxon>rosids</taxon>
        <taxon>fabids</taxon>
        <taxon>Fabales</taxon>
        <taxon>Fabaceae</taxon>
        <taxon>Papilionoideae</taxon>
        <taxon>50 kb inversion clade</taxon>
        <taxon>NPAAA clade</taxon>
        <taxon>indigoferoid/millettioid clade</taxon>
        <taxon>Phaseoleae</taxon>
        <taxon>Sphenostylis</taxon>
    </lineage>
</organism>
<dbReference type="Gramene" id="rna-AYBTSS11_LOCUS30843">
    <property type="protein sequence ID" value="CAJ1978646.1"/>
    <property type="gene ID" value="gene-AYBTSS11_LOCUS30843"/>
</dbReference>
<proteinExistence type="predicted"/>
<dbReference type="Gene3D" id="3.40.50.2000">
    <property type="entry name" value="Glycogen Phosphorylase B"/>
    <property type="match status" value="2"/>
</dbReference>
<name>A0AA87B8F0_9FABA</name>
<dbReference type="SUPFAM" id="SSF53756">
    <property type="entry name" value="UDP-Glycosyltransferase/glycogen phosphorylase"/>
    <property type="match status" value="1"/>
</dbReference>
<reference evidence="1" key="1">
    <citation type="submission" date="2023-10" db="EMBL/GenBank/DDBJ databases">
        <authorList>
            <person name="Domelevo Entfellner J.-B."/>
        </authorList>
    </citation>
    <scope>NUCLEOTIDE SEQUENCE</scope>
</reference>
<protein>
    <submittedName>
        <fullName evidence="1">Uncharacterized protein</fullName>
    </submittedName>
</protein>
<gene>
    <name evidence="1" type="ORF">AYBTSS11_LOCUS30843</name>
</gene>
<keyword evidence="2" id="KW-1185">Reference proteome</keyword>